<name>A0A759YKI9_SALER</name>
<dbReference type="SUPFAM" id="SSF49401">
    <property type="entry name" value="Bacterial adhesins"/>
    <property type="match status" value="1"/>
</dbReference>
<comment type="caution">
    <text evidence="1">The sequence shown here is derived from an EMBL/GenBank/DDBJ whole genome shotgun (WGS) entry which is preliminary data.</text>
</comment>
<dbReference type="AlphaFoldDB" id="A0A759YKI9"/>
<gene>
    <name evidence="1" type="ORF">G8W61_005440</name>
</gene>
<evidence type="ECO:0008006" key="2">
    <source>
        <dbReference type="Google" id="ProtNLM"/>
    </source>
</evidence>
<feature type="non-terminal residue" evidence="1">
    <location>
        <position position="1"/>
    </location>
</feature>
<dbReference type="EMBL" id="DAAXRP010000048">
    <property type="protein sequence ID" value="HAG2285018.1"/>
    <property type="molecule type" value="Genomic_DNA"/>
</dbReference>
<reference evidence="1" key="1">
    <citation type="journal article" date="2018" name="Genome Biol.">
        <title>SKESA: strategic k-mer extension for scrupulous assemblies.</title>
        <authorList>
            <person name="Souvorov A."/>
            <person name="Agarwala R."/>
            <person name="Lipman D.J."/>
        </authorList>
    </citation>
    <scope>NUCLEOTIDE SEQUENCE</scope>
    <source>
        <strain evidence="1">MA.CK_94/00001630</strain>
    </source>
</reference>
<protein>
    <recommendedName>
        <fullName evidence="2">Fimbrial protein</fullName>
    </recommendedName>
</protein>
<reference evidence="1" key="2">
    <citation type="submission" date="2020-02" db="EMBL/GenBank/DDBJ databases">
        <authorList>
            <consortium name="NCBI Pathogen Detection Project"/>
        </authorList>
    </citation>
    <scope>NUCLEOTIDE SEQUENCE</scope>
    <source>
        <strain evidence="1">MA.CK_94/00001630</strain>
    </source>
</reference>
<evidence type="ECO:0000313" key="1">
    <source>
        <dbReference type="EMBL" id="HAG2285018.1"/>
    </source>
</evidence>
<organism evidence="1">
    <name type="scientific">Salmonella enterica</name>
    <name type="common">Salmonella choleraesuis</name>
    <dbReference type="NCBI Taxonomy" id="28901"/>
    <lineage>
        <taxon>Bacteria</taxon>
        <taxon>Pseudomonadati</taxon>
        <taxon>Pseudomonadota</taxon>
        <taxon>Gammaproteobacteria</taxon>
        <taxon>Enterobacterales</taxon>
        <taxon>Enterobacteriaceae</taxon>
        <taxon>Salmonella</taxon>
    </lineage>
</organism>
<sequence length="298" mass="31887">KTYYPTLSAGTGLGNSDLKGSLVDLLNSLGIGLNLKIQETGSTTEQTISWADLKKGSWKLQFGSNMPVRGNTNFPPPTGCKTVNIYDCQYKRSATITLHLFVAENYPQNSIINIISPQSSVLHILTDQAGLPGEPAGTSGFTIKILQPGLTVISAITPQVVSLGHFIKTDEASLTRSGKFSVTVAQKNLPAPGQTFDLPLNITFGSGSLSVIDDTHLALKNTGDADYNGMQLSVRDTDHGNGLINFNQETHMGQLTVTPLIATGQYTGHYAIEVSRRPDMEVKTGKFSGAIPVTITYS</sequence>
<proteinExistence type="predicted"/>
<dbReference type="InterPro" id="IPR008966">
    <property type="entry name" value="Adhesion_dom_sf"/>
</dbReference>
<accession>A0A759YKI9</accession>